<evidence type="ECO:0000256" key="1">
    <source>
        <dbReference type="ARBA" id="ARBA00001973"/>
    </source>
</evidence>
<organism evidence="13 14">
    <name type="scientific">Metarhizium album (strain ARSEF 1941)</name>
    <dbReference type="NCBI Taxonomy" id="1081103"/>
    <lineage>
        <taxon>Eukaryota</taxon>
        <taxon>Fungi</taxon>
        <taxon>Dikarya</taxon>
        <taxon>Ascomycota</taxon>
        <taxon>Pezizomycotina</taxon>
        <taxon>Sordariomycetes</taxon>
        <taxon>Hypocreomycetidae</taxon>
        <taxon>Hypocreales</taxon>
        <taxon>Clavicipitaceae</taxon>
        <taxon>Metarhizium</taxon>
    </lineage>
</organism>
<dbReference type="Pfam" id="PF18132">
    <property type="entry name" value="Tyrosinase_C"/>
    <property type="match status" value="1"/>
</dbReference>
<dbReference type="InterPro" id="IPR002227">
    <property type="entry name" value="Tyrosinase_Cu-bd"/>
</dbReference>
<dbReference type="OrthoDB" id="6132182at2759"/>
<gene>
    <name evidence="13" type="ORF">MAM_01379</name>
</gene>
<dbReference type="GeneID" id="63735834"/>
<keyword evidence="7" id="KW-0503">Monooxygenase</keyword>
<dbReference type="PROSITE" id="PS00498">
    <property type="entry name" value="TYROSINASE_2"/>
    <property type="match status" value="1"/>
</dbReference>
<dbReference type="GO" id="GO:0004503">
    <property type="term" value="F:tyrosinase activity"/>
    <property type="evidence" value="ECO:0007669"/>
    <property type="project" value="UniProtKB-EC"/>
</dbReference>
<evidence type="ECO:0000256" key="10">
    <source>
        <dbReference type="ARBA" id="ARBA00048881"/>
    </source>
</evidence>
<keyword evidence="8" id="KW-0470">Melanin biosynthesis</keyword>
<evidence type="ECO:0000256" key="4">
    <source>
        <dbReference type="ARBA" id="ARBA00022723"/>
    </source>
</evidence>
<evidence type="ECO:0000256" key="11">
    <source>
        <dbReference type="SAM" id="MobiDB-lite"/>
    </source>
</evidence>
<dbReference type="SUPFAM" id="SSF48056">
    <property type="entry name" value="Di-copper centre-containing domain"/>
    <property type="match status" value="1"/>
</dbReference>
<keyword evidence="5" id="KW-0560">Oxidoreductase</keyword>
<comment type="catalytic activity">
    <reaction evidence="9">
        <text>2 L-dopa + O2 = 2 L-dopaquinone + 2 H2O</text>
        <dbReference type="Rhea" id="RHEA:34287"/>
        <dbReference type="ChEBI" id="CHEBI:15377"/>
        <dbReference type="ChEBI" id="CHEBI:15379"/>
        <dbReference type="ChEBI" id="CHEBI:57504"/>
        <dbReference type="ChEBI" id="CHEBI:57924"/>
        <dbReference type="EC" id="1.14.18.1"/>
    </reaction>
</comment>
<evidence type="ECO:0000313" key="13">
    <source>
        <dbReference type="EMBL" id="KHO00601.1"/>
    </source>
</evidence>
<evidence type="ECO:0000256" key="7">
    <source>
        <dbReference type="ARBA" id="ARBA00023033"/>
    </source>
</evidence>
<keyword evidence="4" id="KW-0479">Metal-binding</keyword>
<feature type="region of interest" description="Disordered" evidence="11">
    <location>
        <begin position="328"/>
        <end position="356"/>
    </location>
</feature>
<dbReference type="PANTHER" id="PTHR11474">
    <property type="entry name" value="TYROSINASE FAMILY MEMBER"/>
    <property type="match status" value="1"/>
</dbReference>
<evidence type="ECO:0000259" key="12">
    <source>
        <dbReference type="PROSITE" id="PS00498"/>
    </source>
</evidence>
<reference evidence="13 14" key="1">
    <citation type="journal article" date="2014" name="Proc. Natl. Acad. Sci. U.S.A.">
        <title>Trajectory and genomic determinants of fungal-pathogen speciation and host adaptation.</title>
        <authorList>
            <person name="Hu X."/>
            <person name="Xiao G."/>
            <person name="Zheng P."/>
            <person name="Shang Y."/>
            <person name="Su Y."/>
            <person name="Zhang X."/>
            <person name="Liu X."/>
            <person name="Zhan S."/>
            <person name="St Leger R.J."/>
            <person name="Wang C."/>
        </authorList>
    </citation>
    <scope>NUCLEOTIDE SEQUENCE [LARGE SCALE GENOMIC DNA]</scope>
    <source>
        <strain evidence="13 14">ARSEF 1941</strain>
    </source>
</reference>
<dbReference type="GO" id="GO:0046872">
    <property type="term" value="F:metal ion binding"/>
    <property type="evidence" value="ECO:0007669"/>
    <property type="project" value="UniProtKB-KW"/>
</dbReference>
<dbReference type="InterPro" id="IPR008922">
    <property type="entry name" value="Di-copper_centre_dom_sf"/>
</dbReference>
<comment type="caution">
    <text evidence="13">The sequence shown here is derived from an EMBL/GenBank/DDBJ whole genome shotgun (WGS) entry which is preliminary data.</text>
</comment>
<keyword evidence="14" id="KW-1185">Reference proteome</keyword>
<dbReference type="AlphaFoldDB" id="A0A0B2X5L4"/>
<dbReference type="RefSeq" id="XP_040681666.1">
    <property type="nucleotide sequence ID" value="XM_040820178.1"/>
</dbReference>
<dbReference type="Gene3D" id="1.10.1280.10">
    <property type="entry name" value="Di-copper center containing domain from catechol oxidase"/>
    <property type="match status" value="1"/>
</dbReference>
<evidence type="ECO:0000256" key="2">
    <source>
        <dbReference type="ARBA" id="ARBA00009928"/>
    </source>
</evidence>
<sequence length="524" mass="58903">MWHRPYLALFEQQMYKMVNAIALMFTNSTERRLYQRAASAFRTPYWDWSLQAPDGQTHLPDVFWSPVILQYGPNGMQNIRNPLYSYQFHPLDKDALIWNPASTASTSTEIFQLTHEQLKQWNETKRAPNITVSLLSPPSNNEEVNRALLSKLPELQQRLYILFSSYHDFNSFSNKAWAVSRGLSALDSIESIHDVIHMYGGSKGHLTYVPLSSFDPLFFLHHTMTDRLITIWQILNPSSWITPMAAGETSYTALKGTMQSSESALTPFFATNDGKFWDSDMARDTTAFGYAYADTIMKTGYDDDLREALIRKINTWYGSSSPVGLIDKKAGSGRRSPVTNRPSAAGHRGPGFRPNIKYDAEDPPAERVFEENHYTEWVANVGVNVEALDGSFVIHFFFGPPPQDENDWHLAQNLAGTVAIFAMNRMTGSESKISGTVPLTSAIMKMVAAGEVDGLTPREVQPFLANALYFAVQSSNDSQVDPRQVDGLHITVASSNVQIPRTQSELPKWGASVTRLRLWPVTSR</sequence>
<dbReference type="EMBL" id="AZHE01000002">
    <property type="protein sequence ID" value="KHO00601.1"/>
    <property type="molecule type" value="Genomic_DNA"/>
</dbReference>
<evidence type="ECO:0000256" key="3">
    <source>
        <dbReference type="ARBA" id="ARBA00011906"/>
    </source>
</evidence>
<dbReference type="EC" id="1.14.18.1" evidence="3"/>
<evidence type="ECO:0000256" key="6">
    <source>
        <dbReference type="ARBA" id="ARBA00023008"/>
    </source>
</evidence>
<protein>
    <recommendedName>
        <fullName evidence="3">tyrosinase</fullName>
        <ecNumber evidence="3">1.14.18.1</ecNumber>
    </recommendedName>
</protein>
<evidence type="ECO:0000256" key="9">
    <source>
        <dbReference type="ARBA" id="ARBA00048233"/>
    </source>
</evidence>
<feature type="domain" description="Tyrosinase copper-binding" evidence="12">
    <location>
        <begin position="215"/>
        <end position="226"/>
    </location>
</feature>
<dbReference type="STRING" id="1081103.A0A0B2X5L4"/>
<comment type="cofactor">
    <cofactor evidence="1">
        <name>Cu(2+)</name>
        <dbReference type="ChEBI" id="CHEBI:29036"/>
    </cofactor>
</comment>
<evidence type="ECO:0000313" key="14">
    <source>
        <dbReference type="Proteomes" id="UP000030816"/>
    </source>
</evidence>
<dbReference type="Gene3D" id="2.60.310.20">
    <property type="match status" value="1"/>
</dbReference>
<dbReference type="Pfam" id="PF00264">
    <property type="entry name" value="Tyrosinase"/>
    <property type="match status" value="1"/>
</dbReference>
<keyword evidence="6" id="KW-0186">Copper</keyword>
<dbReference type="HOGENOM" id="CLU_013691_4_1_1"/>
<comment type="similarity">
    <text evidence="2">Belongs to the tyrosinase family.</text>
</comment>
<accession>A0A0B2X5L4</accession>
<evidence type="ECO:0000256" key="8">
    <source>
        <dbReference type="ARBA" id="ARBA00023101"/>
    </source>
</evidence>
<dbReference type="Proteomes" id="UP000030816">
    <property type="component" value="Unassembled WGS sequence"/>
</dbReference>
<dbReference type="GO" id="GO:0042438">
    <property type="term" value="P:melanin biosynthetic process"/>
    <property type="evidence" value="ECO:0007669"/>
    <property type="project" value="UniProtKB-KW"/>
</dbReference>
<dbReference type="PANTHER" id="PTHR11474:SF76">
    <property type="entry name" value="SHKT DOMAIN-CONTAINING PROTEIN"/>
    <property type="match status" value="1"/>
</dbReference>
<name>A0A0B2X5L4_METAS</name>
<comment type="catalytic activity">
    <reaction evidence="10">
        <text>L-tyrosine + O2 = L-dopaquinone + H2O</text>
        <dbReference type="Rhea" id="RHEA:18117"/>
        <dbReference type="ChEBI" id="CHEBI:15377"/>
        <dbReference type="ChEBI" id="CHEBI:15379"/>
        <dbReference type="ChEBI" id="CHEBI:57924"/>
        <dbReference type="ChEBI" id="CHEBI:58315"/>
        <dbReference type="EC" id="1.14.18.1"/>
    </reaction>
</comment>
<dbReference type="InterPro" id="IPR050316">
    <property type="entry name" value="Tyrosinase/Hemocyanin"/>
</dbReference>
<evidence type="ECO:0000256" key="5">
    <source>
        <dbReference type="ARBA" id="ARBA00023002"/>
    </source>
</evidence>
<dbReference type="PRINTS" id="PR00092">
    <property type="entry name" value="TYROSINASE"/>
</dbReference>
<dbReference type="InterPro" id="IPR041640">
    <property type="entry name" value="Tyrosinase_C"/>
</dbReference>
<proteinExistence type="inferred from homology"/>